<evidence type="ECO:0000256" key="1">
    <source>
        <dbReference type="SAM" id="MobiDB-lite"/>
    </source>
</evidence>
<comment type="caution">
    <text evidence="2">The sequence shown here is derived from an EMBL/GenBank/DDBJ whole genome shotgun (WGS) entry which is preliminary data.</text>
</comment>
<protein>
    <submittedName>
        <fullName evidence="2">Uncharacterized protein</fullName>
    </submittedName>
</protein>
<proteinExistence type="predicted"/>
<evidence type="ECO:0000313" key="3">
    <source>
        <dbReference type="Proteomes" id="UP000295060"/>
    </source>
</evidence>
<keyword evidence="3" id="KW-1185">Reference proteome</keyword>
<sequence length="76" mass="8476">MTRRHSWAAWLGRAHAITLKARHHRRQQTQNHTGRPATLLVLQDEDEADDALSRATPSPANTIAGPRQAAHDPPPF</sequence>
<gene>
    <name evidence="2" type="ORF">EV137_7765</name>
</gene>
<evidence type="ECO:0000313" key="2">
    <source>
        <dbReference type="EMBL" id="TDW81755.1"/>
    </source>
</evidence>
<dbReference type="RefSeq" id="WP_134133065.1">
    <property type="nucleotide sequence ID" value="NZ_SODU01000005.1"/>
</dbReference>
<feature type="region of interest" description="Disordered" evidence="1">
    <location>
        <begin position="25"/>
        <end position="76"/>
    </location>
</feature>
<name>A0ABY2F5D8_9ACTN</name>
<dbReference type="Proteomes" id="UP000295060">
    <property type="component" value="Unassembled WGS sequence"/>
</dbReference>
<organism evidence="2 3">
    <name type="scientific">Kribbella pratensis</name>
    <dbReference type="NCBI Taxonomy" id="2512112"/>
    <lineage>
        <taxon>Bacteria</taxon>
        <taxon>Bacillati</taxon>
        <taxon>Actinomycetota</taxon>
        <taxon>Actinomycetes</taxon>
        <taxon>Propionibacteriales</taxon>
        <taxon>Kribbellaceae</taxon>
        <taxon>Kribbella</taxon>
    </lineage>
</organism>
<accession>A0ABY2F5D8</accession>
<dbReference type="EMBL" id="SODU01000005">
    <property type="protein sequence ID" value="TDW81755.1"/>
    <property type="molecule type" value="Genomic_DNA"/>
</dbReference>
<reference evidence="2 3" key="1">
    <citation type="submission" date="2019-03" db="EMBL/GenBank/DDBJ databases">
        <title>Genomic Encyclopedia of Type Strains, Phase III (KMG-III): the genomes of soil and plant-associated and newly described type strains.</title>
        <authorList>
            <person name="Whitman W."/>
        </authorList>
    </citation>
    <scope>NUCLEOTIDE SEQUENCE [LARGE SCALE GENOMIC DNA]</scope>
    <source>
        <strain evidence="2 3">VKMAc-2574</strain>
    </source>
</reference>